<dbReference type="InterPro" id="IPR036864">
    <property type="entry name" value="Zn2-C6_fun-type_DNA-bd_sf"/>
</dbReference>
<organism evidence="10 11">
    <name type="scientific">Gymnopilus dilepis</name>
    <dbReference type="NCBI Taxonomy" id="231916"/>
    <lineage>
        <taxon>Eukaryota</taxon>
        <taxon>Fungi</taxon>
        <taxon>Dikarya</taxon>
        <taxon>Basidiomycota</taxon>
        <taxon>Agaricomycotina</taxon>
        <taxon>Agaricomycetes</taxon>
        <taxon>Agaricomycetidae</taxon>
        <taxon>Agaricales</taxon>
        <taxon>Agaricineae</taxon>
        <taxon>Hymenogastraceae</taxon>
        <taxon>Gymnopilus</taxon>
    </lineage>
</organism>
<proteinExistence type="predicted"/>
<sequence>MTEAAAPSKAPSAPAPPPPPTQEQHAMPPAAIVPYAQQVNGVPYPPHMPYPPGAPNPYMPSIFAYPPPPPPDGSHPEGGVPPTQYMIGVPPGVLYYPPHPQAQGVYFVSFAYGPPPASSPAPPPALTRPKRKQVKMACTNCANACKRCDESRPCERCVKYGISETCVDGQRKERKKGVKRGPYKRKVKNDGEGASYN</sequence>
<keyword evidence="1" id="KW-0479">Metal-binding</keyword>
<protein>
    <recommendedName>
        <fullName evidence="7">Transcription activator of gluconeogenesis ERT1</fullName>
    </recommendedName>
</protein>
<dbReference type="InterPro" id="IPR001138">
    <property type="entry name" value="Zn2Cys6_DnaBD"/>
</dbReference>
<dbReference type="GO" id="GO:0000981">
    <property type="term" value="F:DNA-binding transcription factor activity, RNA polymerase II-specific"/>
    <property type="evidence" value="ECO:0007669"/>
    <property type="project" value="InterPro"/>
</dbReference>
<dbReference type="PROSITE" id="PS50048">
    <property type="entry name" value="ZN2_CY6_FUNGAL_2"/>
    <property type="match status" value="1"/>
</dbReference>
<dbReference type="InterPro" id="IPR050335">
    <property type="entry name" value="ERT1_acuK_gluconeogen_tf"/>
</dbReference>
<feature type="domain" description="Zn(2)-C6 fungal-type" evidence="9">
    <location>
        <begin position="137"/>
        <end position="168"/>
    </location>
</feature>
<keyword evidence="4" id="KW-0238">DNA-binding</keyword>
<dbReference type="OrthoDB" id="5575144at2759"/>
<reference evidence="10 11" key="1">
    <citation type="journal article" date="2018" name="Evol. Lett.">
        <title>Horizontal gene cluster transfer increased hallucinogenic mushroom diversity.</title>
        <authorList>
            <person name="Reynolds H.T."/>
            <person name="Vijayakumar V."/>
            <person name="Gluck-Thaler E."/>
            <person name="Korotkin H.B."/>
            <person name="Matheny P.B."/>
            <person name="Slot J.C."/>
        </authorList>
    </citation>
    <scope>NUCLEOTIDE SEQUENCE [LARGE SCALE GENOMIC DNA]</scope>
    <source>
        <strain evidence="10 11">SRW20</strain>
    </source>
</reference>
<evidence type="ECO:0000256" key="6">
    <source>
        <dbReference type="ARBA" id="ARBA00023242"/>
    </source>
</evidence>
<comment type="caution">
    <text evidence="10">The sequence shown here is derived from an EMBL/GenBank/DDBJ whole genome shotgun (WGS) entry which is preliminary data.</text>
</comment>
<dbReference type="Proteomes" id="UP000284706">
    <property type="component" value="Unassembled WGS sequence"/>
</dbReference>
<feature type="compositionally biased region" description="Low complexity" evidence="8">
    <location>
        <begin position="1"/>
        <end position="12"/>
    </location>
</feature>
<name>A0A409YTD3_9AGAR</name>
<evidence type="ECO:0000256" key="2">
    <source>
        <dbReference type="ARBA" id="ARBA00022833"/>
    </source>
</evidence>
<feature type="region of interest" description="Disordered" evidence="8">
    <location>
        <begin position="168"/>
        <end position="197"/>
    </location>
</feature>
<keyword evidence="2" id="KW-0862">Zinc</keyword>
<evidence type="ECO:0000256" key="5">
    <source>
        <dbReference type="ARBA" id="ARBA00023163"/>
    </source>
</evidence>
<evidence type="ECO:0000313" key="11">
    <source>
        <dbReference type="Proteomes" id="UP000284706"/>
    </source>
</evidence>
<evidence type="ECO:0000256" key="4">
    <source>
        <dbReference type="ARBA" id="ARBA00023125"/>
    </source>
</evidence>
<dbReference type="SUPFAM" id="SSF57701">
    <property type="entry name" value="Zn2/Cys6 DNA-binding domain"/>
    <property type="match status" value="1"/>
</dbReference>
<feature type="non-terminal residue" evidence="10">
    <location>
        <position position="197"/>
    </location>
</feature>
<evidence type="ECO:0000256" key="8">
    <source>
        <dbReference type="SAM" id="MobiDB-lite"/>
    </source>
</evidence>
<dbReference type="InParanoid" id="A0A409YTD3"/>
<dbReference type="GO" id="GO:0003677">
    <property type="term" value="F:DNA binding"/>
    <property type="evidence" value="ECO:0007669"/>
    <property type="project" value="UniProtKB-KW"/>
</dbReference>
<dbReference type="Gene3D" id="4.10.240.10">
    <property type="entry name" value="Zn(2)-C6 fungal-type DNA-binding domain"/>
    <property type="match status" value="1"/>
</dbReference>
<dbReference type="STRING" id="231916.A0A409YTD3"/>
<dbReference type="AlphaFoldDB" id="A0A409YTD3"/>
<dbReference type="PANTHER" id="PTHR47659:SF7">
    <property type="entry name" value="FUNGAL TRANSCRIPTIONAL REGULATORY PROTEIN, N-TERMINAL DOMAIN-CONTAINING PROTEIN"/>
    <property type="match status" value="1"/>
</dbReference>
<keyword evidence="11" id="KW-1185">Reference proteome</keyword>
<dbReference type="EMBL" id="NHYE01000361">
    <property type="protein sequence ID" value="PPR06218.1"/>
    <property type="molecule type" value="Genomic_DNA"/>
</dbReference>
<evidence type="ECO:0000256" key="7">
    <source>
        <dbReference type="ARBA" id="ARBA00040903"/>
    </source>
</evidence>
<keyword evidence="5" id="KW-0804">Transcription</keyword>
<evidence type="ECO:0000256" key="1">
    <source>
        <dbReference type="ARBA" id="ARBA00022723"/>
    </source>
</evidence>
<keyword evidence="3" id="KW-0805">Transcription regulation</keyword>
<evidence type="ECO:0000256" key="3">
    <source>
        <dbReference type="ARBA" id="ARBA00023015"/>
    </source>
</evidence>
<dbReference type="PANTHER" id="PTHR47659">
    <property type="entry name" value="ZN(II)2CYS6 TRANSCRIPTION FACTOR (EUROFUNG)-RELATED"/>
    <property type="match status" value="1"/>
</dbReference>
<dbReference type="SMART" id="SM00066">
    <property type="entry name" value="GAL4"/>
    <property type="match status" value="1"/>
</dbReference>
<evidence type="ECO:0000259" key="9">
    <source>
        <dbReference type="PROSITE" id="PS50048"/>
    </source>
</evidence>
<evidence type="ECO:0000313" key="10">
    <source>
        <dbReference type="EMBL" id="PPR06218.1"/>
    </source>
</evidence>
<accession>A0A409YTD3</accession>
<keyword evidence="6" id="KW-0539">Nucleus</keyword>
<feature type="compositionally biased region" description="Basic residues" evidence="8">
    <location>
        <begin position="172"/>
        <end position="187"/>
    </location>
</feature>
<gene>
    <name evidence="10" type="ORF">CVT26_005476</name>
</gene>
<dbReference type="GO" id="GO:0008270">
    <property type="term" value="F:zinc ion binding"/>
    <property type="evidence" value="ECO:0007669"/>
    <property type="project" value="InterPro"/>
</dbReference>
<feature type="region of interest" description="Disordered" evidence="8">
    <location>
        <begin position="1"/>
        <end position="33"/>
    </location>
</feature>